<evidence type="ECO:0000256" key="2">
    <source>
        <dbReference type="ARBA" id="ARBA00023002"/>
    </source>
</evidence>
<evidence type="ECO:0000256" key="5">
    <source>
        <dbReference type="HAMAP-Rule" id="MF_01401"/>
    </source>
</evidence>
<dbReference type="HAMAP" id="MF_01401">
    <property type="entry name" value="MsrA"/>
    <property type="match status" value="1"/>
</dbReference>
<comment type="function">
    <text evidence="5">Has an important function as a repair enzyme for proteins that have been inactivated by oxidation. Catalyzes the reversible oxidation-reduction of methionine sulfoxide in proteins to methionine.</text>
</comment>
<dbReference type="SUPFAM" id="SSF55068">
    <property type="entry name" value="Peptide methionine sulfoxide reductase"/>
    <property type="match status" value="1"/>
</dbReference>
<dbReference type="Pfam" id="PF01625">
    <property type="entry name" value="PMSR"/>
    <property type="match status" value="1"/>
</dbReference>
<dbReference type="Proteomes" id="UP000288623">
    <property type="component" value="Unassembled WGS sequence"/>
</dbReference>
<comment type="similarity">
    <text evidence="1 5">Belongs to the MsrA Met sulfoxide reductase family.</text>
</comment>
<proteinExistence type="inferred from homology"/>
<comment type="catalytic activity">
    <reaction evidence="3 5">
        <text>L-methionyl-[protein] + [thioredoxin]-disulfide + H2O = L-methionyl-(S)-S-oxide-[protein] + [thioredoxin]-dithiol</text>
        <dbReference type="Rhea" id="RHEA:14217"/>
        <dbReference type="Rhea" id="RHEA-COMP:10698"/>
        <dbReference type="Rhea" id="RHEA-COMP:10700"/>
        <dbReference type="Rhea" id="RHEA-COMP:12313"/>
        <dbReference type="Rhea" id="RHEA-COMP:12315"/>
        <dbReference type="ChEBI" id="CHEBI:15377"/>
        <dbReference type="ChEBI" id="CHEBI:16044"/>
        <dbReference type="ChEBI" id="CHEBI:29950"/>
        <dbReference type="ChEBI" id="CHEBI:44120"/>
        <dbReference type="ChEBI" id="CHEBI:50058"/>
        <dbReference type="EC" id="1.8.4.11"/>
    </reaction>
</comment>
<dbReference type="Gene3D" id="3.30.1060.10">
    <property type="entry name" value="Peptide methionine sulphoxide reductase MsrA"/>
    <property type="match status" value="1"/>
</dbReference>
<protein>
    <recommendedName>
        <fullName evidence="5">Peptide methionine sulfoxide reductase MsrA</fullName>
        <shortName evidence="5">Protein-methionine-S-oxide reductase</shortName>
        <ecNumber evidence="5">1.8.4.11</ecNumber>
    </recommendedName>
    <alternativeName>
        <fullName evidence="5">Peptide-methionine (S)-S-oxide reductase</fullName>
        <shortName evidence="5">Peptide Met(O) reductase</shortName>
    </alternativeName>
</protein>
<dbReference type="InterPro" id="IPR002569">
    <property type="entry name" value="Met_Sox_Rdtase_MsrA_dom"/>
</dbReference>
<feature type="domain" description="Peptide methionine sulphoxide reductase MsrA" evidence="6">
    <location>
        <begin position="8"/>
        <end position="158"/>
    </location>
</feature>
<dbReference type="PANTHER" id="PTHR43774">
    <property type="entry name" value="PEPTIDE METHIONINE SULFOXIDE REDUCTASE"/>
    <property type="match status" value="1"/>
</dbReference>
<dbReference type="PANTHER" id="PTHR43774:SF1">
    <property type="entry name" value="PEPTIDE METHIONINE SULFOXIDE REDUCTASE MSRA 2"/>
    <property type="match status" value="1"/>
</dbReference>
<evidence type="ECO:0000259" key="6">
    <source>
        <dbReference type="Pfam" id="PF01625"/>
    </source>
</evidence>
<keyword evidence="8" id="KW-1185">Reference proteome</keyword>
<name>A0A433RVJ8_9BACL</name>
<evidence type="ECO:0000313" key="8">
    <source>
        <dbReference type="Proteomes" id="UP000288623"/>
    </source>
</evidence>
<comment type="catalytic activity">
    <reaction evidence="4 5">
        <text>[thioredoxin]-disulfide + L-methionine + H2O = L-methionine (S)-S-oxide + [thioredoxin]-dithiol</text>
        <dbReference type="Rhea" id="RHEA:19993"/>
        <dbReference type="Rhea" id="RHEA-COMP:10698"/>
        <dbReference type="Rhea" id="RHEA-COMP:10700"/>
        <dbReference type="ChEBI" id="CHEBI:15377"/>
        <dbReference type="ChEBI" id="CHEBI:29950"/>
        <dbReference type="ChEBI" id="CHEBI:50058"/>
        <dbReference type="ChEBI" id="CHEBI:57844"/>
        <dbReference type="ChEBI" id="CHEBI:58772"/>
        <dbReference type="EC" id="1.8.4.11"/>
    </reaction>
</comment>
<evidence type="ECO:0000256" key="3">
    <source>
        <dbReference type="ARBA" id="ARBA00047806"/>
    </source>
</evidence>
<dbReference type="RefSeq" id="WP_126990201.1">
    <property type="nucleotide sequence ID" value="NZ_JTFC01000026.1"/>
</dbReference>
<dbReference type="AlphaFoldDB" id="A0A433RVJ8"/>
<keyword evidence="2 5" id="KW-0560">Oxidoreductase</keyword>
<dbReference type="EC" id="1.8.4.11" evidence="5"/>
<evidence type="ECO:0000256" key="4">
    <source>
        <dbReference type="ARBA" id="ARBA00048782"/>
    </source>
</evidence>
<dbReference type="GO" id="GO:0008113">
    <property type="term" value="F:peptide-methionine (S)-S-oxide reductase activity"/>
    <property type="evidence" value="ECO:0007669"/>
    <property type="project" value="UniProtKB-UniRule"/>
</dbReference>
<dbReference type="OrthoDB" id="4174719at2"/>
<sequence length="176" mass="20346">MTQSTLHKATFAGGCFWCMVKPFVEWDGIESVISGYMGGTAATATYEQVKKGTTGHKEVVQITYDPTLFSYEQLLELYWQQVDPTDDEGQFQDRGDNYRAMIFYHDEKQRQAAEASKQALIASKRFAQVVTPIVPAQAFYKAEDYHQDFYKKSPQEYHDDRKQSGRDDFIDAHWQK</sequence>
<dbReference type="NCBIfam" id="TIGR00401">
    <property type="entry name" value="msrA"/>
    <property type="match status" value="1"/>
</dbReference>
<organism evidence="7 8">
    <name type="scientific">Candidatus Kurthia intestinigallinarum</name>
    <dbReference type="NCBI Taxonomy" id="1562256"/>
    <lineage>
        <taxon>Bacteria</taxon>
        <taxon>Bacillati</taxon>
        <taxon>Bacillota</taxon>
        <taxon>Bacilli</taxon>
        <taxon>Bacillales</taxon>
        <taxon>Caryophanaceae</taxon>
        <taxon>Kurthia</taxon>
    </lineage>
</organism>
<dbReference type="EMBL" id="JTFC01000026">
    <property type="protein sequence ID" value="RUS57300.1"/>
    <property type="molecule type" value="Genomic_DNA"/>
</dbReference>
<evidence type="ECO:0000313" key="7">
    <source>
        <dbReference type="EMBL" id="RUS57300.1"/>
    </source>
</evidence>
<evidence type="ECO:0000256" key="1">
    <source>
        <dbReference type="ARBA" id="ARBA00005591"/>
    </source>
</evidence>
<comment type="caution">
    <text evidence="7">The sequence shown here is derived from an EMBL/GenBank/DDBJ whole genome shotgun (WGS) entry which is preliminary data.</text>
</comment>
<dbReference type="GO" id="GO:0033744">
    <property type="term" value="F:L-methionine:thioredoxin-disulfide S-oxidoreductase activity"/>
    <property type="evidence" value="ECO:0007669"/>
    <property type="project" value="RHEA"/>
</dbReference>
<dbReference type="InterPro" id="IPR036509">
    <property type="entry name" value="Met_Sox_Rdtase_MsrA_sf"/>
</dbReference>
<reference evidence="7 8" key="1">
    <citation type="submission" date="2014-11" db="EMBL/GenBank/DDBJ databases">
        <title>Genome sequence and analysis of novel Kurthia sp.</title>
        <authorList>
            <person name="Lawson J.N."/>
            <person name="Gonzalez J.E."/>
            <person name="Rinauldi L."/>
            <person name="Xuan Z."/>
            <person name="Firman A."/>
            <person name="Shaddox L."/>
            <person name="Trudeau A."/>
            <person name="Shah S."/>
            <person name="Reiman D."/>
        </authorList>
    </citation>
    <scope>NUCLEOTIDE SEQUENCE [LARGE SCALE GENOMIC DNA]</scope>
    <source>
        <strain evidence="7 8">3B1D</strain>
    </source>
</reference>
<gene>
    <name evidence="5" type="primary">msrA</name>
    <name evidence="7" type="ORF">QI30_06900</name>
</gene>
<accession>A0A433RVJ8</accession>
<feature type="active site" evidence="5">
    <location>
        <position position="15"/>
    </location>
</feature>